<feature type="region of interest" description="Disordered" evidence="5">
    <location>
        <begin position="361"/>
        <end position="394"/>
    </location>
</feature>
<name>A0ABN8Q4U2_9CNID</name>
<dbReference type="Pfam" id="PF01390">
    <property type="entry name" value="SEA"/>
    <property type="match status" value="1"/>
</dbReference>
<feature type="chain" id="PRO_5047042799" description="Ig-like domain-containing protein" evidence="6">
    <location>
        <begin position="29"/>
        <end position="426"/>
    </location>
</feature>
<comment type="caution">
    <text evidence="8">The sequence shown here is derived from an EMBL/GenBank/DDBJ whole genome shotgun (WGS) entry which is preliminary data.</text>
</comment>
<evidence type="ECO:0000256" key="3">
    <source>
        <dbReference type="ARBA" id="ARBA00023157"/>
    </source>
</evidence>
<dbReference type="Pfam" id="PF13927">
    <property type="entry name" value="Ig_3"/>
    <property type="match status" value="1"/>
</dbReference>
<dbReference type="PROSITE" id="PS50835">
    <property type="entry name" value="IG_LIKE"/>
    <property type="match status" value="1"/>
</dbReference>
<keyword evidence="1 6" id="KW-0732">Signal</keyword>
<evidence type="ECO:0000256" key="2">
    <source>
        <dbReference type="ARBA" id="ARBA00022737"/>
    </source>
</evidence>
<sequence>MDTTFLRSITSWIISALVIFASLRQSDAIVWINRPSKPTIIVEGVNSTGVKLEWNFLLHSGDVVQSVFLQRQRRGNPLPIVLASRHSNNAFTFLNSVFLKEYDAKLPNTLVLRDVNNNKEYFYSIIVNYVRNNIVQIPLEDQVEVIVYAPPRITKAPVLESEVSVGQKLTLTCNASGDPRPNIKWAKDGVARSKFHVSGYKLNLANVQRKDIGSYRCIASNRYGVASSISMVTIYCPPGQCTVLEVGIVITNVQWRQELANPQTREYTMLKSNLSTDIASIYTTPNNADYQFYGMTAVNFRPGFVAVVQLKFHKNVASPLKPLQDDVSDGNLGPFEVSKQLDLNPKFPSTASTLKTTNDFETVPYSPKTDQSAAVSPRKTWAPESPAKGRRVASTASNTCTSIKSGVVAFVAGTTTLLAVIRTVFK</sequence>
<feature type="domain" description="Ig-like" evidence="7">
    <location>
        <begin position="151"/>
        <end position="233"/>
    </location>
</feature>
<dbReference type="PANTHER" id="PTHR12231">
    <property type="entry name" value="CTX-RELATED TYPE I TRANSMEMBRANE PROTEIN"/>
    <property type="match status" value="1"/>
</dbReference>
<reference evidence="8 9" key="1">
    <citation type="submission" date="2022-05" db="EMBL/GenBank/DDBJ databases">
        <authorList>
            <consortium name="Genoscope - CEA"/>
            <person name="William W."/>
        </authorList>
    </citation>
    <scope>NUCLEOTIDE SEQUENCE [LARGE SCALE GENOMIC DNA]</scope>
</reference>
<feature type="signal peptide" evidence="6">
    <location>
        <begin position="1"/>
        <end position="28"/>
    </location>
</feature>
<protein>
    <recommendedName>
        <fullName evidence="7">Ig-like domain-containing protein</fullName>
    </recommendedName>
</protein>
<evidence type="ECO:0000313" key="9">
    <source>
        <dbReference type="Proteomes" id="UP001159427"/>
    </source>
</evidence>
<gene>
    <name evidence="8" type="ORF">PEVE_00002374</name>
</gene>
<dbReference type="InterPro" id="IPR003599">
    <property type="entry name" value="Ig_sub"/>
</dbReference>
<evidence type="ECO:0000256" key="6">
    <source>
        <dbReference type="SAM" id="SignalP"/>
    </source>
</evidence>
<dbReference type="SUPFAM" id="SSF82671">
    <property type="entry name" value="SEA domain"/>
    <property type="match status" value="1"/>
</dbReference>
<organism evidence="8 9">
    <name type="scientific">Porites evermanni</name>
    <dbReference type="NCBI Taxonomy" id="104178"/>
    <lineage>
        <taxon>Eukaryota</taxon>
        <taxon>Metazoa</taxon>
        <taxon>Cnidaria</taxon>
        <taxon>Anthozoa</taxon>
        <taxon>Hexacorallia</taxon>
        <taxon>Scleractinia</taxon>
        <taxon>Fungiina</taxon>
        <taxon>Poritidae</taxon>
        <taxon>Porites</taxon>
    </lineage>
</organism>
<dbReference type="SUPFAM" id="SSF48726">
    <property type="entry name" value="Immunoglobulin"/>
    <property type="match status" value="1"/>
</dbReference>
<dbReference type="InterPro" id="IPR007110">
    <property type="entry name" value="Ig-like_dom"/>
</dbReference>
<evidence type="ECO:0000259" key="7">
    <source>
        <dbReference type="PROSITE" id="PS50835"/>
    </source>
</evidence>
<dbReference type="Proteomes" id="UP001159427">
    <property type="component" value="Unassembled WGS sequence"/>
</dbReference>
<dbReference type="InterPro" id="IPR000082">
    <property type="entry name" value="SEA_dom"/>
</dbReference>
<proteinExistence type="predicted"/>
<keyword evidence="9" id="KW-1185">Reference proteome</keyword>
<accession>A0ABN8Q4U2</accession>
<dbReference type="InterPro" id="IPR051170">
    <property type="entry name" value="Neural/epithelial_adhesion"/>
</dbReference>
<keyword evidence="4" id="KW-0393">Immunoglobulin domain</keyword>
<keyword evidence="2" id="KW-0677">Repeat</keyword>
<keyword evidence="3" id="KW-1015">Disulfide bond</keyword>
<dbReference type="InterPro" id="IPR036364">
    <property type="entry name" value="SEA_dom_sf"/>
</dbReference>
<evidence type="ECO:0000256" key="4">
    <source>
        <dbReference type="ARBA" id="ARBA00023319"/>
    </source>
</evidence>
<evidence type="ECO:0000313" key="8">
    <source>
        <dbReference type="EMBL" id="CAH3157104.1"/>
    </source>
</evidence>
<evidence type="ECO:0000256" key="5">
    <source>
        <dbReference type="SAM" id="MobiDB-lite"/>
    </source>
</evidence>
<dbReference type="InterPro" id="IPR013783">
    <property type="entry name" value="Ig-like_fold"/>
</dbReference>
<dbReference type="EMBL" id="CALNXI010001138">
    <property type="protein sequence ID" value="CAH3157104.1"/>
    <property type="molecule type" value="Genomic_DNA"/>
</dbReference>
<evidence type="ECO:0000256" key="1">
    <source>
        <dbReference type="ARBA" id="ARBA00022729"/>
    </source>
</evidence>
<dbReference type="InterPro" id="IPR003598">
    <property type="entry name" value="Ig_sub2"/>
</dbReference>
<dbReference type="PANTHER" id="PTHR12231:SF253">
    <property type="entry name" value="DPR-INTERACTING PROTEIN ETA, ISOFORM B-RELATED"/>
    <property type="match status" value="1"/>
</dbReference>
<dbReference type="SMART" id="SM00409">
    <property type="entry name" value="IG"/>
    <property type="match status" value="1"/>
</dbReference>
<dbReference type="InterPro" id="IPR036179">
    <property type="entry name" value="Ig-like_dom_sf"/>
</dbReference>
<dbReference type="Gene3D" id="2.60.40.10">
    <property type="entry name" value="Immunoglobulins"/>
    <property type="match status" value="1"/>
</dbReference>
<dbReference type="Gene3D" id="3.30.70.960">
    <property type="entry name" value="SEA domain"/>
    <property type="match status" value="1"/>
</dbReference>
<dbReference type="SMART" id="SM00408">
    <property type="entry name" value="IGc2"/>
    <property type="match status" value="1"/>
</dbReference>